<comment type="caution">
    <text evidence="1">The sequence shown here is derived from an EMBL/GenBank/DDBJ whole genome shotgun (WGS) entry which is preliminary data.</text>
</comment>
<reference evidence="2" key="1">
    <citation type="submission" date="2019-09" db="EMBL/GenBank/DDBJ databases">
        <title>Distinct polysaccharide growth profiles of human intestinal Prevotella copri isolates.</title>
        <authorList>
            <person name="Fehlner-Peach H."/>
            <person name="Magnabosco C."/>
            <person name="Raghavan V."/>
            <person name="Scher J.U."/>
            <person name="Tett A."/>
            <person name="Cox L.M."/>
            <person name="Gottsegen C."/>
            <person name="Watters A."/>
            <person name="Wiltshire- Gordon J.D."/>
            <person name="Segata N."/>
            <person name="Bonneau R."/>
            <person name="Littman D.R."/>
        </authorList>
    </citation>
    <scope>NUCLEOTIDE SEQUENCE [LARGE SCALE GENOMIC DNA]</scope>
    <source>
        <strain evidence="2">iAQ1179</strain>
    </source>
</reference>
<evidence type="ECO:0000313" key="2">
    <source>
        <dbReference type="Proteomes" id="UP000442105"/>
    </source>
</evidence>
<sequence>MLGLYDERQPVRAASYHIQQGLPVHPGSPITLVCYEKFERIETSQFQNCFTKHDFLYRESIEITTSIS</sequence>
<organism evidence="1 2">
    <name type="scientific">Segatella copri</name>
    <dbReference type="NCBI Taxonomy" id="165179"/>
    <lineage>
        <taxon>Bacteria</taxon>
        <taxon>Pseudomonadati</taxon>
        <taxon>Bacteroidota</taxon>
        <taxon>Bacteroidia</taxon>
        <taxon>Bacteroidales</taxon>
        <taxon>Prevotellaceae</taxon>
        <taxon>Segatella</taxon>
    </lineage>
</organism>
<dbReference type="AlphaFoldDB" id="A0AA90UIH8"/>
<evidence type="ECO:0000313" key="1">
    <source>
        <dbReference type="EMBL" id="MQN14340.1"/>
    </source>
</evidence>
<proteinExistence type="predicted"/>
<name>A0AA90UIH8_9BACT</name>
<gene>
    <name evidence="1" type="ORF">F7D95_16425</name>
</gene>
<dbReference type="Proteomes" id="UP000442105">
    <property type="component" value="Unassembled WGS sequence"/>
</dbReference>
<protein>
    <submittedName>
        <fullName evidence="1">Uncharacterized protein</fullName>
    </submittedName>
</protein>
<dbReference type="EMBL" id="VZCW01000404">
    <property type="protein sequence ID" value="MQN14340.1"/>
    <property type="molecule type" value="Genomic_DNA"/>
</dbReference>
<accession>A0AA90UIH8</accession>